<dbReference type="InterPro" id="IPR005471">
    <property type="entry name" value="Tscrpt_reg_IclR_N"/>
</dbReference>
<dbReference type="Pfam" id="PF09339">
    <property type="entry name" value="HTH_IclR"/>
    <property type="match status" value="1"/>
</dbReference>
<protein>
    <submittedName>
        <fullName evidence="7">IclR family transcriptional regulator</fullName>
    </submittedName>
</protein>
<evidence type="ECO:0000259" key="5">
    <source>
        <dbReference type="PROSITE" id="PS51077"/>
    </source>
</evidence>
<keyword evidence="1" id="KW-0805">Transcription regulation</keyword>
<name>A0A5C0AXM1_9BURK</name>
<dbReference type="RefSeq" id="WP_148813116.1">
    <property type="nucleotide sequence ID" value="NZ_CP043046.1"/>
</dbReference>
<keyword evidence="8" id="KW-1185">Reference proteome</keyword>
<keyword evidence="2" id="KW-0238">DNA-binding</keyword>
<feature type="compositionally biased region" description="Basic and acidic residues" evidence="4">
    <location>
        <begin position="1"/>
        <end position="19"/>
    </location>
</feature>
<dbReference type="AlphaFoldDB" id="A0A5C0AXM1"/>
<dbReference type="KEGG" id="pacr:FXN63_04145"/>
<dbReference type="GO" id="GO:0003700">
    <property type="term" value="F:DNA-binding transcription factor activity"/>
    <property type="evidence" value="ECO:0007669"/>
    <property type="project" value="TreeGrafter"/>
</dbReference>
<dbReference type="Gene3D" id="1.10.10.10">
    <property type="entry name" value="Winged helix-like DNA-binding domain superfamily/Winged helix DNA-binding domain"/>
    <property type="match status" value="1"/>
</dbReference>
<dbReference type="Pfam" id="PF01614">
    <property type="entry name" value="IclR_C"/>
    <property type="match status" value="1"/>
</dbReference>
<evidence type="ECO:0000313" key="8">
    <source>
        <dbReference type="Proteomes" id="UP000325161"/>
    </source>
</evidence>
<feature type="domain" description="IclR-ED" evidence="6">
    <location>
        <begin position="86"/>
        <end position="269"/>
    </location>
</feature>
<dbReference type="InterPro" id="IPR014757">
    <property type="entry name" value="Tscrpt_reg_IclR_C"/>
</dbReference>
<dbReference type="PROSITE" id="PS51078">
    <property type="entry name" value="ICLR_ED"/>
    <property type="match status" value="1"/>
</dbReference>
<dbReference type="SUPFAM" id="SSF55781">
    <property type="entry name" value="GAF domain-like"/>
    <property type="match status" value="1"/>
</dbReference>
<proteinExistence type="predicted"/>
<dbReference type="SUPFAM" id="SSF46785">
    <property type="entry name" value="Winged helix' DNA-binding domain"/>
    <property type="match status" value="1"/>
</dbReference>
<feature type="region of interest" description="Disordered" evidence="4">
    <location>
        <begin position="1"/>
        <end position="22"/>
    </location>
</feature>
<evidence type="ECO:0000259" key="6">
    <source>
        <dbReference type="PROSITE" id="PS51078"/>
    </source>
</evidence>
<dbReference type="InterPro" id="IPR029016">
    <property type="entry name" value="GAF-like_dom_sf"/>
</dbReference>
<reference evidence="7 8" key="1">
    <citation type="submission" date="2019-08" db="EMBL/GenBank/DDBJ databases">
        <title>Amphibian skin-associated Pigmentiphaga: genome sequence and occurrence across geography and hosts.</title>
        <authorList>
            <person name="Bletz M.C."/>
            <person name="Bunk B."/>
            <person name="Sproeer C."/>
            <person name="Biwer P."/>
            <person name="Reiter S."/>
            <person name="Rabemananjara F.C.E."/>
            <person name="Schulz S."/>
            <person name="Overmann J."/>
            <person name="Vences M."/>
        </authorList>
    </citation>
    <scope>NUCLEOTIDE SEQUENCE [LARGE SCALE GENOMIC DNA]</scope>
    <source>
        <strain evidence="7 8">Mada1488</strain>
    </source>
</reference>
<evidence type="ECO:0000256" key="1">
    <source>
        <dbReference type="ARBA" id="ARBA00023015"/>
    </source>
</evidence>
<keyword evidence="3" id="KW-0804">Transcription</keyword>
<evidence type="ECO:0000313" key="7">
    <source>
        <dbReference type="EMBL" id="QEI05117.1"/>
    </source>
</evidence>
<dbReference type="OrthoDB" id="9807558at2"/>
<sequence length="271" mass="30124">MTDTSDRPRRQKATDEDAPQRYNAPALEKGLDILEVLTESSVGYTLNELAQRLDRSVSEIFRMAVTLQRRGYVQVDQNDRYTLTLKLFELGNRQAPIQSLTTLAQPLLRELANQALQSCHLSVYESGRVVIIAQVDSPERWSFGMKVGAVMGLTDTSSGHVLLAFRDDEERARMLAAHSLVEGELEIDLAQLNTALADIRKRGHERMPSRQTRGVTNIAFPVLGSRGYAVGAINVPFIERIDRKVAPDQQDVRDMVGKAAAELSRLVGHTG</sequence>
<dbReference type="SMART" id="SM00346">
    <property type="entry name" value="HTH_ICLR"/>
    <property type="match status" value="1"/>
</dbReference>
<dbReference type="Gene3D" id="3.30.450.40">
    <property type="match status" value="1"/>
</dbReference>
<dbReference type="PROSITE" id="PS51077">
    <property type="entry name" value="HTH_ICLR"/>
    <property type="match status" value="1"/>
</dbReference>
<dbReference type="InterPro" id="IPR036388">
    <property type="entry name" value="WH-like_DNA-bd_sf"/>
</dbReference>
<gene>
    <name evidence="7" type="ORF">FXN63_04145</name>
</gene>
<dbReference type="EMBL" id="CP043046">
    <property type="protein sequence ID" value="QEI05117.1"/>
    <property type="molecule type" value="Genomic_DNA"/>
</dbReference>
<dbReference type="InterPro" id="IPR050707">
    <property type="entry name" value="HTH_MetabolicPath_Reg"/>
</dbReference>
<evidence type="ECO:0000256" key="4">
    <source>
        <dbReference type="SAM" id="MobiDB-lite"/>
    </source>
</evidence>
<organism evidence="7 8">
    <name type="scientific">Pigmentiphaga aceris</name>
    <dbReference type="NCBI Taxonomy" id="1940612"/>
    <lineage>
        <taxon>Bacteria</taxon>
        <taxon>Pseudomonadati</taxon>
        <taxon>Pseudomonadota</taxon>
        <taxon>Betaproteobacteria</taxon>
        <taxon>Burkholderiales</taxon>
        <taxon>Alcaligenaceae</taxon>
        <taxon>Pigmentiphaga</taxon>
    </lineage>
</organism>
<dbReference type="PANTHER" id="PTHR30136">
    <property type="entry name" value="HELIX-TURN-HELIX TRANSCRIPTIONAL REGULATOR, ICLR FAMILY"/>
    <property type="match status" value="1"/>
</dbReference>
<dbReference type="Proteomes" id="UP000325161">
    <property type="component" value="Chromosome"/>
</dbReference>
<accession>A0A5C0AXM1</accession>
<dbReference type="GO" id="GO:0045892">
    <property type="term" value="P:negative regulation of DNA-templated transcription"/>
    <property type="evidence" value="ECO:0007669"/>
    <property type="project" value="TreeGrafter"/>
</dbReference>
<evidence type="ECO:0000256" key="3">
    <source>
        <dbReference type="ARBA" id="ARBA00023163"/>
    </source>
</evidence>
<dbReference type="PANTHER" id="PTHR30136:SF7">
    <property type="entry name" value="HTH-TYPE TRANSCRIPTIONAL REGULATOR KDGR-RELATED"/>
    <property type="match status" value="1"/>
</dbReference>
<dbReference type="InterPro" id="IPR036390">
    <property type="entry name" value="WH_DNA-bd_sf"/>
</dbReference>
<evidence type="ECO:0000256" key="2">
    <source>
        <dbReference type="ARBA" id="ARBA00023125"/>
    </source>
</evidence>
<dbReference type="GO" id="GO:0003677">
    <property type="term" value="F:DNA binding"/>
    <property type="evidence" value="ECO:0007669"/>
    <property type="project" value="UniProtKB-KW"/>
</dbReference>
<feature type="domain" description="HTH iclR-type" evidence="5">
    <location>
        <begin position="24"/>
        <end position="85"/>
    </location>
</feature>